<evidence type="ECO:0000313" key="1">
    <source>
        <dbReference type="EMBL" id="MEO1783118.1"/>
    </source>
</evidence>
<proteinExistence type="predicted"/>
<gene>
    <name evidence="1" type="ORF">BAU18_002737</name>
</gene>
<dbReference type="Proteomes" id="UP001429357">
    <property type="component" value="Unassembled WGS sequence"/>
</dbReference>
<accession>A0ABV0F4W5</accession>
<organism evidence="1 2">
    <name type="scientific">Enterococcus diestrammenae</name>
    <dbReference type="NCBI Taxonomy" id="1155073"/>
    <lineage>
        <taxon>Bacteria</taxon>
        <taxon>Bacillati</taxon>
        <taxon>Bacillota</taxon>
        <taxon>Bacilli</taxon>
        <taxon>Lactobacillales</taxon>
        <taxon>Enterococcaceae</taxon>
        <taxon>Enterococcus</taxon>
    </lineage>
</organism>
<name>A0ABV0F4W5_9ENTE</name>
<protein>
    <submittedName>
        <fullName evidence="1">Uncharacterized protein</fullName>
    </submittedName>
</protein>
<evidence type="ECO:0000313" key="2">
    <source>
        <dbReference type="Proteomes" id="UP001429357"/>
    </source>
</evidence>
<dbReference type="EMBL" id="MAEI02000001">
    <property type="protein sequence ID" value="MEO1783118.1"/>
    <property type="molecule type" value="Genomic_DNA"/>
</dbReference>
<dbReference type="RefSeq" id="WP_161868201.1">
    <property type="nucleotide sequence ID" value="NZ_MAEI02000001.1"/>
</dbReference>
<keyword evidence="2" id="KW-1185">Reference proteome</keyword>
<reference evidence="1" key="1">
    <citation type="submission" date="2016-06" db="EMBL/GenBank/DDBJ databases">
        <authorList>
            <person name="Van Tyne D."/>
        </authorList>
    </citation>
    <scope>NUCLEOTIDE SEQUENCE</scope>
    <source>
        <strain evidence="1">JM9A</strain>
    </source>
</reference>
<sequence>MGLFQRLFGKKNKTPETAPMVVDSVKVEKTAVSEEWQELPFYVTADVPEKELVTVVATAIAAGDQPNSQFVVKKIQVKNPEAQLVSLIATSIAAGDQPDSQFIVKKIYQRK</sequence>
<comment type="caution">
    <text evidence="1">The sequence shown here is derived from an EMBL/GenBank/DDBJ whole genome shotgun (WGS) entry which is preliminary data.</text>
</comment>
<reference evidence="1" key="2">
    <citation type="submission" date="2024-02" db="EMBL/GenBank/DDBJ databases">
        <title>The Genome Sequence of Enterococcus diestrammenae JM9A.</title>
        <authorList>
            <person name="Earl A."/>
            <person name="Manson A."/>
            <person name="Gilmore M."/>
            <person name="Sanders J."/>
            <person name="Shea T."/>
            <person name="Howe W."/>
            <person name="Livny J."/>
            <person name="Cuomo C."/>
            <person name="Neafsey D."/>
            <person name="Birren B."/>
        </authorList>
    </citation>
    <scope>NUCLEOTIDE SEQUENCE</scope>
    <source>
        <strain evidence="1">JM9A</strain>
    </source>
</reference>